<feature type="compositionally biased region" description="Basic and acidic residues" evidence="1">
    <location>
        <begin position="60"/>
        <end position="70"/>
    </location>
</feature>
<feature type="region of interest" description="Disordered" evidence="1">
    <location>
        <begin position="674"/>
        <end position="695"/>
    </location>
</feature>
<dbReference type="STRING" id="318479.A0A0N4U4W1"/>
<evidence type="ECO:0000313" key="3">
    <source>
        <dbReference type="Proteomes" id="UP000038040"/>
    </source>
</evidence>
<feature type="compositionally biased region" description="Basic and acidic residues" evidence="1">
    <location>
        <begin position="864"/>
        <end position="875"/>
    </location>
</feature>
<dbReference type="WBParaSite" id="DME_0000184801-mRNA-1">
    <property type="protein sequence ID" value="DME_0000184801-mRNA-1"/>
    <property type="gene ID" value="DME_0000184801"/>
</dbReference>
<gene>
    <name evidence="2" type="ORF">DME_LOCUS6208</name>
</gene>
<feature type="compositionally biased region" description="Polar residues" evidence="1">
    <location>
        <begin position="808"/>
        <end position="824"/>
    </location>
</feature>
<protein>
    <submittedName>
        <fullName evidence="2 5">Uncharacterized protein</fullName>
    </submittedName>
</protein>
<sequence length="889" mass="97369">MNGSFLEHAQLPSVSKPSNSEQEDGEVSDESNSGMADDNKAGEQLRNSLRKKQISSSNKNNEDSNISKKNALERLKNLKFNLKPTISLESTSERSNRERKDRPGRALSPRREGDDERRLKKRRLEEKSDEERYGSKNTDRRPPRLAFSPPTLPRQIELSKVVDQPTTLRQRVERLINVSNSEIINMNDLELRSHLARMIHLDREQNRLLCGRKTQIDELKEMYKTIRKEVERLMNHLPRNLKSDIHLPLSDVDSKNMTSQITENFGKCVDEKQHTAGFNVSIAANPRINPAVETRFRFNVPPPIISGSVFPAGFIQRPPGAIQPLNNPPIGLAQTRPACPPVSGTQCGMSGPPPRFGMDTKPLFTQVENAPSFLTTGSFSTLPAQETINPSIQQLNDPNKISLTSNIGGIQTHTALGNVIDSLQPAVLYTLPSDHLKRIDEIIDDAQSVLLEKQNANTNITSGQARARDNFISKSIASSSLPISYPPPSLVNRATGTRPLIEPISSVPFINVPPPNFIKSTASSTAQPTGILMPIRSVLPLERPPSLSASDAQSYNAGNSHFKSGDNQSSKVINLAVSSLSSNSSLVNTLPVFSAPPPCSNSTSSAVPASNISINQQPNFSLLKMNTSEITSDNRLAAVAPNITSINLSVPPPLFNVPPPRSGQPILPCFSSPPPNTKPIHGQSNRGLSPSATTSILSSGHTVNLNTFSSGVPPSLNLNIGSTSMSHLPPNLSCPPPPFPRFIHPNISQNPQMSTTTGHSSVELAPERNTYNRSDSRSMLSNAAVLNMPARMERSSSRSPKRHAIISSDRNTASKNKGASTLTNKFRGHNRTALSQERYSSRSQQSSRKRQLNESIAVLPSENDPSKMRDKHDESNIYLIVSDDDDNDK</sequence>
<evidence type="ECO:0000256" key="1">
    <source>
        <dbReference type="SAM" id="MobiDB-lite"/>
    </source>
</evidence>
<dbReference type="AlphaFoldDB" id="A0A0N4U4W1"/>
<reference evidence="5" key="1">
    <citation type="submission" date="2017-02" db="UniProtKB">
        <authorList>
            <consortium name="WormBaseParasite"/>
        </authorList>
    </citation>
    <scope>IDENTIFICATION</scope>
</reference>
<feature type="compositionally biased region" description="Low complexity" evidence="1">
    <location>
        <begin position="835"/>
        <end position="846"/>
    </location>
</feature>
<evidence type="ECO:0000313" key="5">
    <source>
        <dbReference type="WBParaSite" id="DME_0000184801-mRNA-1"/>
    </source>
</evidence>
<keyword evidence="4" id="KW-1185">Reference proteome</keyword>
<feature type="compositionally biased region" description="Basic and acidic residues" evidence="1">
    <location>
        <begin position="91"/>
        <end position="142"/>
    </location>
</feature>
<reference evidence="2 4" key="2">
    <citation type="submission" date="2018-11" db="EMBL/GenBank/DDBJ databases">
        <authorList>
            <consortium name="Pathogen Informatics"/>
        </authorList>
    </citation>
    <scope>NUCLEOTIDE SEQUENCE [LARGE SCALE GENOMIC DNA]</scope>
</reference>
<feature type="compositionally biased region" description="Polar residues" evidence="1">
    <location>
        <begin position="682"/>
        <end position="695"/>
    </location>
</feature>
<evidence type="ECO:0000313" key="2">
    <source>
        <dbReference type="EMBL" id="VDN56235.1"/>
    </source>
</evidence>
<dbReference type="Proteomes" id="UP000274756">
    <property type="component" value="Unassembled WGS sequence"/>
</dbReference>
<feature type="compositionally biased region" description="Polar residues" evidence="1">
    <location>
        <begin position="748"/>
        <end position="760"/>
    </location>
</feature>
<feature type="region of interest" description="Disordered" evidence="1">
    <location>
        <begin position="544"/>
        <end position="567"/>
    </location>
</feature>
<feature type="region of interest" description="Disordered" evidence="1">
    <location>
        <begin position="1"/>
        <end position="70"/>
    </location>
</feature>
<proteinExistence type="predicted"/>
<feature type="compositionally biased region" description="Polar residues" evidence="1">
    <location>
        <begin position="769"/>
        <end position="781"/>
    </location>
</feature>
<dbReference type="OrthoDB" id="5819795at2759"/>
<accession>A0A0N4U4W1</accession>
<feature type="compositionally biased region" description="Polar residues" evidence="1">
    <location>
        <begin position="547"/>
        <end position="567"/>
    </location>
</feature>
<feature type="region of interest" description="Disordered" evidence="1">
    <location>
        <begin position="729"/>
        <end position="889"/>
    </location>
</feature>
<feature type="region of interest" description="Disordered" evidence="1">
    <location>
        <begin position="86"/>
        <end position="152"/>
    </location>
</feature>
<dbReference type="EMBL" id="UYYG01001155">
    <property type="protein sequence ID" value="VDN56235.1"/>
    <property type="molecule type" value="Genomic_DNA"/>
</dbReference>
<dbReference type="Proteomes" id="UP000038040">
    <property type="component" value="Unplaced"/>
</dbReference>
<evidence type="ECO:0000313" key="4">
    <source>
        <dbReference type="Proteomes" id="UP000274756"/>
    </source>
</evidence>
<organism evidence="3 5">
    <name type="scientific">Dracunculus medinensis</name>
    <name type="common">Guinea worm</name>
    <dbReference type="NCBI Taxonomy" id="318479"/>
    <lineage>
        <taxon>Eukaryota</taxon>
        <taxon>Metazoa</taxon>
        <taxon>Ecdysozoa</taxon>
        <taxon>Nematoda</taxon>
        <taxon>Chromadorea</taxon>
        <taxon>Rhabditida</taxon>
        <taxon>Spirurina</taxon>
        <taxon>Dracunculoidea</taxon>
        <taxon>Dracunculidae</taxon>
        <taxon>Dracunculus</taxon>
    </lineage>
</organism>
<name>A0A0N4U4W1_DRAME</name>